<keyword evidence="7" id="KW-0067">ATP-binding</keyword>
<evidence type="ECO:0000256" key="2">
    <source>
        <dbReference type="ARBA" id="ARBA00012438"/>
    </source>
</evidence>
<comment type="caution">
    <text evidence="15">The sequence shown here is derived from an EMBL/GenBank/DDBJ whole genome shotgun (WGS) entry which is preliminary data.</text>
</comment>
<dbReference type="Gene3D" id="3.30.450.20">
    <property type="entry name" value="PAS domain"/>
    <property type="match status" value="1"/>
</dbReference>
<dbReference type="PANTHER" id="PTHR45339">
    <property type="entry name" value="HYBRID SIGNAL TRANSDUCTION HISTIDINE KINASE J"/>
    <property type="match status" value="1"/>
</dbReference>
<evidence type="ECO:0000256" key="10">
    <source>
        <dbReference type="ARBA" id="ARBA00068150"/>
    </source>
</evidence>
<evidence type="ECO:0000256" key="9">
    <source>
        <dbReference type="ARBA" id="ARBA00064003"/>
    </source>
</evidence>
<dbReference type="PROSITE" id="PS50110">
    <property type="entry name" value="RESPONSE_REGULATORY"/>
    <property type="match status" value="2"/>
</dbReference>
<dbReference type="Gene3D" id="1.10.287.130">
    <property type="match status" value="1"/>
</dbReference>
<dbReference type="Proteomes" id="UP000245048">
    <property type="component" value="Unassembled WGS sequence"/>
</dbReference>
<evidence type="ECO:0000313" key="16">
    <source>
        <dbReference type="Proteomes" id="UP000245048"/>
    </source>
</evidence>
<dbReference type="CDD" id="cd00082">
    <property type="entry name" value="HisKA"/>
    <property type="match status" value="1"/>
</dbReference>
<evidence type="ECO:0000256" key="6">
    <source>
        <dbReference type="ARBA" id="ARBA00022777"/>
    </source>
</evidence>
<evidence type="ECO:0000256" key="7">
    <source>
        <dbReference type="ARBA" id="ARBA00022840"/>
    </source>
</evidence>
<feature type="domain" description="Response regulatory" evidence="14">
    <location>
        <begin position="757"/>
        <end position="874"/>
    </location>
</feature>
<evidence type="ECO:0000256" key="11">
    <source>
        <dbReference type="PROSITE-ProRule" id="PRU00169"/>
    </source>
</evidence>
<dbReference type="GO" id="GO:0005524">
    <property type="term" value="F:ATP binding"/>
    <property type="evidence" value="ECO:0007669"/>
    <property type="project" value="UniProtKB-KW"/>
</dbReference>
<dbReference type="OrthoDB" id="9801651at2"/>
<dbReference type="InterPro" id="IPR004358">
    <property type="entry name" value="Sig_transdc_His_kin-like_C"/>
</dbReference>
<organism evidence="15 16">
    <name type="scientific">Teichococcus aestuarii</name>
    <dbReference type="NCBI Taxonomy" id="568898"/>
    <lineage>
        <taxon>Bacteria</taxon>
        <taxon>Pseudomonadati</taxon>
        <taxon>Pseudomonadota</taxon>
        <taxon>Alphaproteobacteria</taxon>
        <taxon>Acetobacterales</taxon>
        <taxon>Roseomonadaceae</taxon>
        <taxon>Roseomonas</taxon>
    </lineage>
</organism>
<evidence type="ECO:0000256" key="3">
    <source>
        <dbReference type="ARBA" id="ARBA00022553"/>
    </source>
</evidence>
<dbReference type="GO" id="GO:0000155">
    <property type="term" value="F:phosphorelay sensor kinase activity"/>
    <property type="evidence" value="ECO:0007669"/>
    <property type="project" value="InterPro"/>
</dbReference>
<keyword evidence="4" id="KW-0808">Transferase</keyword>
<feature type="domain" description="Histidine kinase" evidence="13">
    <location>
        <begin position="372"/>
        <end position="599"/>
    </location>
</feature>
<dbReference type="AlphaFoldDB" id="A0A2U1V4X1"/>
<dbReference type="RefSeq" id="WP_109516853.1">
    <property type="nucleotide sequence ID" value="NZ_PDOA01000005.1"/>
</dbReference>
<dbReference type="SMART" id="SM00388">
    <property type="entry name" value="HisKA"/>
    <property type="match status" value="1"/>
</dbReference>
<accession>A0A2U1V4X1</accession>
<comment type="subunit">
    <text evidence="9">At low DSF concentrations, interacts with RpfF.</text>
</comment>
<dbReference type="CDD" id="cd18774">
    <property type="entry name" value="PDC2_HK_sensor"/>
    <property type="match status" value="1"/>
</dbReference>
<dbReference type="SMART" id="SM00448">
    <property type="entry name" value="REC"/>
    <property type="match status" value="1"/>
</dbReference>
<dbReference type="Pfam" id="PF00512">
    <property type="entry name" value="HisKA"/>
    <property type="match status" value="1"/>
</dbReference>
<name>A0A2U1V4X1_9PROT</name>
<comment type="caution">
    <text evidence="11">Lacks conserved residue(s) required for the propagation of feature annotation.</text>
</comment>
<keyword evidence="8" id="KW-0902">Two-component regulatory system</keyword>
<sequence>MPSVVMPLNRWLRFLGLGPLPRHEPRPWLLFSTAALLAGLCIAACYSLLRERVVQDTAAQAGLLARGVAGGVAEQLSRELREVDLLLQDLAAGLPGGAAIAEADPAEALRPLLPRLRALPQLRAVLVADAQGRVVAASAAALLEQGLADREWFRLLRVSAPLLRVGQPEAGRLLGPPGGSTPLDIARRGGWSIPVARPLLAPAGGFRGAAIALLAPEHLLGLSRQQGAAFGMSLRLHSGNGLLLGRSDGGTEGIGVLNASAWPFRDFLPRRESGAWEGPDQDGREVIAAFAMTRPAGLVVEVAQDRDLALAAARRWSGLLLLALGGLGLLVLAAFWLMFRQASALKRQGAALARSEAAARAGSRAKEEFLAAMSHEIRTPMNGVIGVTGLLMDTPLEPGQRRYAETIQRSAEHLLMLLNDILDFSKLEAGAVAHERIAFDLEAEIATIVELFAPRAQARGVALLCDLAPDLPAQVLGDPGRFRQILFNLVGNAVKFTESGWILLEVEAVAMPAGRHEAGPCWRLSCGVLDTGIGLDPASIPTLFERFTQADASISRRYGGTGLGLAICRRLLEMMGGGISAAPRPGGGSAFRFHLEAGLAPALPATSGGAAAPQAGNPLSGQRVLAVDGLAAQREILQRQLEAMGTVPLVVADAAAALAALRRQRFALALIEHGGESRSGPALASQMQEAAGAAAPAMLLCGAGPGAEEAEGLPCLPRAVLPQRLRRALEAALAPAEEAPRRPLPPAAGESPELGLRVLLVEDNATNQLVMRALLDRCGCTVALAQDGGQAVAAAMAAAYDVIIMDLQMPVMDGLAATRAIRARPGPCQGSRIIGLTAAVGPDYERQCREAGMDDYLAKPVQRPALLGALLRVLEWRGARMAS</sequence>
<dbReference type="FunFam" id="1.10.287.130:FF:000002">
    <property type="entry name" value="Two-component osmosensing histidine kinase"/>
    <property type="match status" value="1"/>
</dbReference>
<dbReference type="EC" id="2.7.13.3" evidence="2"/>
<dbReference type="PANTHER" id="PTHR45339:SF5">
    <property type="entry name" value="HISTIDINE KINASE"/>
    <property type="match status" value="1"/>
</dbReference>
<dbReference type="CDD" id="cd12914">
    <property type="entry name" value="PDC1_DGC_like"/>
    <property type="match status" value="1"/>
</dbReference>
<keyword evidence="12" id="KW-1133">Transmembrane helix</keyword>
<feature type="modified residue" description="4-aspartylphosphate" evidence="11">
    <location>
        <position position="806"/>
    </location>
</feature>
<feature type="transmembrane region" description="Helical" evidence="12">
    <location>
        <begin position="319"/>
        <end position="339"/>
    </location>
</feature>
<keyword evidence="5" id="KW-0547">Nucleotide-binding</keyword>
<evidence type="ECO:0000256" key="8">
    <source>
        <dbReference type="ARBA" id="ARBA00023012"/>
    </source>
</evidence>
<dbReference type="Gene3D" id="3.30.565.10">
    <property type="entry name" value="Histidine kinase-like ATPase, C-terminal domain"/>
    <property type="match status" value="1"/>
</dbReference>
<keyword evidence="12" id="KW-0472">Membrane</keyword>
<keyword evidence="6" id="KW-0418">Kinase</keyword>
<protein>
    <recommendedName>
        <fullName evidence="10">Sensory/regulatory protein RpfC</fullName>
        <ecNumber evidence="2">2.7.13.3</ecNumber>
    </recommendedName>
</protein>
<dbReference type="SUPFAM" id="SSF55874">
    <property type="entry name" value="ATPase domain of HSP90 chaperone/DNA topoisomerase II/histidine kinase"/>
    <property type="match status" value="1"/>
</dbReference>
<feature type="transmembrane region" description="Helical" evidence="12">
    <location>
        <begin position="28"/>
        <end position="49"/>
    </location>
</feature>
<evidence type="ECO:0000256" key="5">
    <source>
        <dbReference type="ARBA" id="ARBA00022741"/>
    </source>
</evidence>
<evidence type="ECO:0000256" key="12">
    <source>
        <dbReference type="SAM" id="Phobius"/>
    </source>
</evidence>
<evidence type="ECO:0000313" key="15">
    <source>
        <dbReference type="EMBL" id="PWC28933.1"/>
    </source>
</evidence>
<dbReference type="Gene3D" id="3.40.50.2300">
    <property type="match status" value="2"/>
</dbReference>
<evidence type="ECO:0000256" key="4">
    <source>
        <dbReference type="ARBA" id="ARBA00022679"/>
    </source>
</evidence>
<dbReference type="Pfam" id="PF00072">
    <property type="entry name" value="Response_reg"/>
    <property type="match status" value="1"/>
</dbReference>
<dbReference type="FunFam" id="3.30.565.10:FF:000010">
    <property type="entry name" value="Sensor histidine kinase RcsC"/>
    <property type="match status" value="1"/>
</dbReference>
<keyword evidence="3 11" id="KW-0597">Phosphoprotein</keyword>
<keyword evidence="16" id="KW-1185">Reference proteome</keyword>
<gene>
    <name evidence="15" type="ORF">CR165_10065</name>
</gene>
<evidence type="ECO:0000256" key="1">
    <source>
        <dbReference type="ARBA" id="ARBA00000085"/>
    </source>
</evidence>
<keyword evidence="12" id="KW-0812">Transmembrane</keyword>
<proteinExistence type="predicted"/>
<reference evidence="16" key="1">
    <citation type="submission" date="2017-10" db="EMBL/GenBank/DDBJ databases">
        <authorList>
            <person name="Toshchakov S.V."/>
            <person name="Goeva M.A."/>
        </authorList>
    </citation>
    <scope>NUCLEOTIDE SEQUENCE [LARGE SCALE GENOMIC DNA]</scope>
    <source>
        <strain evidence="16">JR1/69-1-13</strain>
    </source>
</reference>
<feature type="domain" description="Response regulatory" evidence="14">
    <location>
        <begin position="623"/>
        <end position="733"/>
    </location>
</feature>
<dbReference type="Pfam" id="PF02518">
    <property type="entry name" value="HATPase_c"/>
    <property type="match status" value="1"/>
</dbReference>
<dbReference type="InterPro" id="IPR003594">
    <property type="entry name" value="HATPase_dom"/>
</dbReference>
<dbReference type="SMART" id="SM00387">
    <property type="entry name" value="HATPase_c"/>
    <property type="match status" value="1"/>
</dbReference>
<dbReference type="InterPro" id="IPR001789">
    <property type="entry name" value="Sig_transdc_resp-reg_receiver"/>
</dbReference>
<dbReference type="CDD" id="cd16922">
    <property type="entry name" value="HATPase_EvgS-ArcB-TorS-like"/>
    <property type="match status" value="1"/>
</dbReference>
<dbReference type="CDD" id="cd17546">
    <property type="entry name" value="REC_hyHK_CKI1_RcsC-like"/>
    <property type="match status" value="1"/>
</dbReference>
<dbReference type="InterPro" id="IPR005467">
    <property type="entry name" value="His_kinase_dom"/>
</dbReference>
<dbReference type="InterPro" id="IPR003661">
    <property type="entry name" value="HisK_dim/P_dom"/>
</dbReference>
<dbReference type="InterPro" id="IPR011006">
    <property type="entry name" value="CheY-like_superfamily"/>
</dbReference>
<dbReference type="InterPro" id="IPR036890">
    <property type="entry name" value="HATPase_C_sf"/>
</dbReference>
<dbReference type="PRINTS" id="PR00344">
    <property type="entry name" value="BCTRLSENSOR"/>
</dbReference>
<comment type="catalytic activity">
    <reaction evidence="1">
        <text>ATP + protein L-histidine = ADP + protein N-phospho-L-histidine.</text>
        <dbReference type="EC" id="2.7.13.3"/>
    </reaction>
</comment>
<dbReference type="EMBL" id="PDOA01000005">
    <property type="protein sequence ID" value="PWC28933.1"/>
    <property type="molecule type" value="Genomic_DNA"/>
</dbReference>
<dbReference type="PROSITE" id="PS50109">
    <property type="entry name" value="HIS_KIN"/>
    <property type="match status" value="1"/>
</dbReference>
<evidence type="ECO:0000259" key="14">
    <source>
        <dbReference type="PROSITE" id="PS50110"/>
    </source>
</evidence>
<dbReference type="SUPFAM" id="SSF47384">
    <property type="entry name" value="Homodimeric domain of signal transducing histidine kinase"/>
    <property type="match status" value="1"/>
</dbReference>
<dbReference type="SUPFAM" id="SSF52172">
    <property type="entry name" value="CheY-like"/>
    <property type="match status" value="2"/>
</dbReference>
<evidence type="ECO:0000259" key="13">
    <source>
        <dbReference type="PROSITE" id="PS50109"/>
    </source>
</evidence>
<dbReference type="InterPro" id="IPR036097">
    <property type="entry name" value="HisK_dim/P_sf"/>
</dbReference>